<dbReference type="RefSeq" id="WP_217963852.1">
    <property type="nucleotide sequence ID" value="NZ_JAHTBN010000003.1"/>
</dbReference>
<gene>
    <name evidence="5" type="ORF">ACFOY1_08190</name>
</gene>
<organism evidence="5 6">
    <name type="scientific">Candidimonas humi</name>
    <dbReference type="NCBI Taxonomy" id="683355"/>
    <lineage>
        <taxon>Bacteria</taxon>
        <taxon>Pseudomonadati</taxon>
        <taxon>Pseudomonadota</taxon>
        <taxon>Betaproteobacteria</taxon>
        <taxon>Burkholderiales</taxon>
        <taxon>Alcaligenaceae</taxon>
        <taxon>Candidimonas</taxon>
    </lineage>
</organism>
<evidence type="ECO:0000256" key="2">
    <source>
        <dbReference type="ARBA" id="ARBA00023125"/>
    </source>
</evidence>
<keyword evidence="2" id="KW-0238">DNA-binding</keyword>
<feature type="domain" description="HTH lysR-type" evidence="4">
    <location>
        <begin position="1"/>
        <end position="58"/>
    </location>
</feature>
<keyword evidence="3" id="KW-0804">Transcription</keyword>
<dbReference type="EMBL" id="JBHSBV010000002">
    <property type="protein sequence ID" value="MFC4200929.1"/>
    <property type="molecule type" value="Genomic_DNA"/>
</dbReference>
<proteinExistence type="predicted"/>
<reference evidence="6" key="1">
    <citation type="journal article" date="2019" name="Int. J. Syst. Evol. Microbiol.">
        <title>The Global Catalogue of Microorganisms (GCM) 10K type strain sequencing project: providing services to taxonomists for standard genome sequencing and annotation.</title>
        <authorList>
            <consortium name="The Broad Institute Genomics Platform"/>
            <consortium name="The Broad Institute Genome Sequencing Center for Infectious Disease"/>
            <person name="Wu L."/>
            <person name="Ma J."/>
        </authorList>
    </citation>
    <scope>NUCLEOTIDE SEQUENCE [LARGE SCALE GENOMIC DNA]</scope>
    <source>
        <strain evidence="6">LMG 24813</strain>
    </source>
</reference>
<protein>
    <submittedName>
        <fullName evidence="5">LysR family transcriptional regulator</fullName>
    </submittedName>
</protein>
<sequence length="319" mass="34844">MTLQQLRDFIAVVEHGGFRAAARALDVSQGGLTKSLARLEDEHGVALLARDAKGLTLTKDGEEFLHLAHATVLEADRASRWLYRTGARQQPSIALGLSIDPALRLASTVLNDFRGKNPSVALHVTQTVSSDLLLQLRDNRIEIALLRLPAGLPCEDLQVDMLYQGRPAILARTGHPLIAAKTVQELIRCDWIVVGSIPGRGEEDASLTELFDDTRLGRPRIAAYSSSLFDAVSMLMESDCLARLPEVVLEHPLVQGRLAAIAVEDPPRIYDIAMVRKAGRRLSREAQMLCAMIASYARIGGWLAAGLGAPRDRKPPERS</sequence>
<dbReference type="Proteomes" id="UP001595848">
    <property type="component" value="Unassembled WGS sequence"/>
</dbReference>
<dbReference type="PANTHER" id="PTHR30419:SF30">
    <property type="entry name" value="LYSR FAMILY TRANSCRIPTIONAL REGULATOR"/>
    <property type="match status" value="1"/>
</dbReference>
<dbReference type="InterPro" id="IPR000847">
    <property type="entry name" value="LysR_HTH_N"/>
</dbReference>
<dbReference type="Pfam" id="PF00126">
    <property type="entry name" value="HTH_1"/>
    <property type="match status" value="1"/>
</dbReference>
<comment type="caution">
    <text evidence="5">The sequence shown here is derived from an EMBL/GenBank/DDBJ whole genome shotgun (WGS) entry which is preliminary data.</text>
</comment>
<dbReference type="Pfam" id="PF03466">
    <property type="entry name" value="LysR_substrate"/>
    <property type="match status" value="1"/>
</dbReference>
<dbReference type="PROSITE" id="PS50931">
    <property type="entry name" value="HTH_LYSR"/>
    <property type="match status" value="1"/>
</dbReference>
<keyword evidence="6" id="KW-1185">Reference proteome</keyword>
<name>A0ABV8NVF0_9BURK</name>
<evidence type="ECO:0000259" key="4">
    <source>
        <dbReference type="PROSITE" id="PS50931"/>
    </source>
</evidence>
<evidence type="ECO:0000256" key="3">
    <source>
        <dbReference type="ARBA" id="ARBA00023163"/>
    </source>
</evidence>
<evidence type="ECO:0000256" key="1">
    <source>
        <dbReference type="ARBA" id="ARBA00023015"/>
    </source>
</evidence>
<dbReference type="PANTHER" id="PTHR30419">
    <property type="entry name" value="HTH-TYPE TRANSCRIPTIONAL REGULATOR YBHD"/>
    <property type="match status" value="1"/>
</dbReference>
<evidence type="ECO:0000313" key="5">
    <source>
        <dbReference type="EMBL" id="MFC4200929.1"/>
    </source>
</evidence>
<dbReference type="InterPro" id="IPR005119">
    <property type="entry name" value="LysR_subst-bd"/>
</dbReference>
<accession>A0ABV8NVF0</accession>
<dbReference type="InterPro" id="IPR050950">
    <property type="entry name" value="HTH-type_LysR_regulators"/>
</dbReference>
<keyword evidence="1" id="KW-0805">Transcription regulation</keyword>
<evidence type="ECO:0000313" key="6">
    <source>
        <dbReference type="Proteomes" id="UP001595848"/>
    </source>
</evidence>